<dbReference type="EnsemblMetazoa" id="CLYHEMT009916.1">
    <property type="protein sequence ID" value="CLYHEMP009916.1"/>
    <property type="gene ID" value="CLYHEMG009916"/>
</dbReference>
<dbReference type="Proteomes" id="UP000594262">
    <property type="component" value="Unplaced"/>
</dbReference>
<evidence type="ECO:0000313" key="2">
    <source>
        <dbReference type="Proteomes" id="UP000594262"/>
    </source>
</evidence>
<protein>
    <recommendedName>
        <fullName evidence="3">Replication factor A C-terminal domain-containing protein</fullName>
    </recommendedName>
</protein>
<keyword evidence="2" id="KW-1185">Reference proteome</keyword>
<organism evidence="1 2">
    <name type="scientific">Clytia hemisphaerica</name>
    <dbReference type="NCBI Taxonomy" id="252671"/>
    <lineage>
        <taxon>Eukaryota</taxon>
        <taxon>Metazoa</taxon>
        <taxon>Cnidaria</taxon>
        <taxon>Hydrozoa</taxon>
        <taxon>Hydroidolina</taxon>
        <taxon>Leptothecata</taxon>
        <taxon>Obeliida</taxon>
        <taxon>Clytiidae</taxon>
        <taxon>Clytia</taxon>
    </lineage>
</organism>
<dbReference type="AlphaFoldDB" id="A0A7M5VEC6"/>
<name>A0A7M5VEC6_9CNID</name>
<evidence type="ECO:0000313" key="1">
    <source>
        <dbReference type="EnsemblMetazoa" id="CLYHEMP009916.1"/>
    </source>
</evidence>
<sequence>MTRAKVMGNAHFNVNMEEIEVVNWKKLEADEKEKLHPTITGSIVGCKVDIYPTCISRNCRKRVTVPPGQEKFSCNHCGQRLFSAKLHTGFVATVDIEPDVENDEDDDEIVQLTCFSESLTPFFGKSFFKNFNGEKHNLEDKILDLGNVVVTYSRSKKVIEELTKNNDK</sequence>
<accession>A0A7M5VEC6</accession>
<proteinExistence type="predicted"/>
<reference evidence="1" key="1">
    <citation type="submission" date="2021-01" db="UniProtKB">
        <authorList>
            <consortium name="EnsemblMetazoa"/>
        </authorList>
    </citation>
    <scope>IDENTIFICATION</scope>
</reference>
<evidence type="ECO:0008006" key="3">
    <source>
        <dbReference type="Google" id="ProtNLM"/>
    </source>
</evidence>